<dbReference type="EMBL" id="FWXV01000019">
    <property type="protein sequence ID" value="SMD27061.1"/>
    <property type="molecule type" value="Genomic_DNA"/>
</dbReference>
<name>A0A1W2FYT5_KIBAR</name>
<accession>A0A1W2FYT5</accession>
<dbReference type="Proteomes" id="UP000192674">
    <property type="component" value="Unassembled WGS sequence"/>
</dbReference>
<evidence type="ECO:0000313" key="2">
    <source>
        <dbReference type="Proteomes" id="UP000192674"/>
    </source>
</evidence>
<dbReference type="AlphaFoldDB" id="A0A1W2FYT5"/>
<keyword evidence="2" id="KW-1185">Reference proteome</keyword>
<reference evidence="1 2" key="1">
    <citation type="submission" date="2017-04" db="EMBL/GenBank/DDBJ databases">
        <authorList>
            <person name="Afonso C.L."/>
            <person name="Miller P.J."/>
            <person name="Scott M.A."/>
            <person name="Spackman E."/>
            <person name="Goraichik I."/>
            <person name="Dimitrov K.M."/>
            <person name="Suarez D.L."/>
            <person name="Swayne D.E."/>
        </authorList>
    </citation>
    <scope>NUCLEOTIDE SEQUENCE [LARGE SCALE GENOMIC DNA]</scope>
    <source>
        <strain evidence="1 2">DSM 43828</strain>
    </source>
</reference>
<dbReference type="RefSeq" id="WP_084434661.1">
    <property type="nucleotide sequence ID" value="NZ_FWXV01000019.1"/>
</dbReference>
<protein>
    <submittedName>
        <fullName evidence="1">Uncharacterized protein</fullName>
    </submittedName>
</protein>
<sequence>MTNASGPHHYPPDLTALLVDVIPLLRRSKADAVDFFRACGVSPEYLADLQRRVDTDRASINKYEIVRTVIKRINEQGDAGLNARRLVLRRVVEWKDFSTCWSEDALKAQGLVASVRQMVNTKDSFTRMQQERDREREERMRPQREAAAAAKLKNERRQALCRRLISLFPMADPGSVVFKALLNEIQPPGCDVDVAEASLCTVDRFDL</sequence>
<organism evidence="1 2">
    <name type="scientific">Kibdelosporangium aridum</name>
    <dbReference type="NCBI Taxonomy" id="2030"/>
    <lineage>
        <taxon>Bacteria</taxon>
        <taxon>Bacillati</taxon>
        <taxon>Actinomycetota</taxon>
        <taxon>Actinomycetes</taxon>
        <taxon>Pseudonocardiales</taxon>
        <taxon>Pseudonocardiaceae</taxon>
        <taxon>Kibdelosporangium</taxon>
    </lineage>
</organism>
<dbReference type="OrthoDB" id="5521926at2"/>
<proteinExistence type="predicted"/>
<evidence type="ECO:0000313" key="1">
    <source>
        <dbReference type="EMBL" id="SMD27061.1"/>
    </source>
</evidence>
<gene>
    <name evidence="1" type="ORF">SAMN05661093_10658</name>
</gene>